<dbReference type="Proteomes" id="UP000187283">
    <property type="component" value="Unassembled WGS sequence"/>
</dbReference>
<dbReference type="EMBL" id="LSSN01001902">
    <property type="protein sequence ID" value="OMJ17903.1"/>
    <property type="molecule type" value="Genomic_DNA"/>
</dbReference>
<dbReference type="Pfam" id="PF10342">
    <property type="entry name" value="Kre9_KNH"/>
    <property type="match status" value="1"/>
</dbReference>
<accession>A0A1R1XTD7</accession>
<comment type="caution">
    <text evidence="4">The sequence shown here is derived from an EMBL/GenBank/DDBJ whole genome shotgun (WGS) entry which is preliminary data.</text>
</comment>
<dbReference type="AlphaFoldDB" id="A0A1R1XTD7"/>
<feature type="domain" description="Yeast cell wall synthesis Kre9/Knh1-like N-terminal" evidence="3">
    <location>
        <begin position="25"/>
        <end position="112"/>
    </location>
</feature>
<proteinExistence type="predicted"/>
<dbReference type="InterPro" id="IPR052982">
    <property type="entry name" value="SRP1/TIP1-like"/>
</dbReference>
<feature type="compositionally biased region" description="Low complexity" evidence="2">
    <location>
        <begin position="175"/>
        <end position="185"/>
    </location>
</feature>
<evidence type="ECO:0000313" key="4">
    <source>
        <dbReference type="EMBL" id="OMJ17903.1"/>
    </source>
</evidence>
<dbReference type="OrthoDB" id="2260257at2759"/>
<protein>
    <recommendedName>
        <fullName evidence="3">Yeast cell wall synthesis Kre9/Knh1-like N-terminal domain-containing protein</fullName>
    </recommendedName>
</protein>
<organism evidence="4 5">
    <name type="scientific">Smittium culicis</name>
    <dbReference type="NCBI Taxonomy" id="133412"/>
    <lineage>
        <taxon>Eukaryota</taxon>
        <taxon>Fungi</taxon>
        <taxon>Fungi incertae sedis</taxon>
        <taxon>Zoopagomycota</taxon>
        <taxon>Kickxellomycotina</taxon>
        <taxon>Harpellomycetes</taxon>
        <taxon>Harpellales</taxon>
        <taxon>Legeriomycetaceae</taxon>
        <taxon>Smittium</taxon>
    </lineage>
</organism>
<dbReference type="PANTHER" id="PTHR40633">
    <property type="entry name" value="MATRIX PROTEIN, PUTATIVE (AFU_ORTHOLOGUE AFUA_8G05410)-RELATED"/>
    <property type="match status" value="1"/>
</dbReference>
<reference evidence="4 5" key="1">
    <citation type="submission" date="2017-01" db="EMBL/GenBank/DDBJ databases">
        <authorList>
            <person name="Mah S.A."/>
            <person name="Swanson W.J."/>
            <person name="Moy G.W."/>
            <person name="Vacquier V.D."/>
        </authorList>
    </citation>
    <scope>NUCLEOTIDE SEQUENCE [LARGE SCALE GENOMIC DNA]</scope>
    <source>
        <strain evidence="4 5">GSMNP</strain>
    </source>
</reference>
<evidence type="ECO:0000256" key="2">
    <source>
        <dbReference type="SAM" id="MobiDB-lite"/>
    </source>
</evidence>
<evidence type="ECO:0000259" key="3">
    <source>
        <dbReference type="Pfam" id="PF10342"/>
    </source>
</evidence>
<evidence type="ECO:0000313" key="5">
    <source>
        <dbReference type="Proteomes" id="UP000187283"/>
    </source>
</evidence>
<sequence length="267" mass="28871">MFLAVVIKCMLIFASLAFGKIYIIQPTIKDTWKAGSSYLIKWKNDFGSDVTDSKIRIDLLEGSNPSNMQFIQTISKKYDSGLLQYSYTFPANLKPSNYYSIRITTDIQADSGYNPDANFYSSYFAISNDSSNPSSNGANSKNSSEASNNSKNQLNENNSGTLKSNTGYPKDSSDGNDSASNSKNGINSENIFGTDGSPKNKKNSGSASENDSQRNTQGNDESVDPKMKDKLDTQSITIIDVGSKGLAAKPGCITFAAAISILLSAFF</sequence>
<dbReference type="InterPro" id="IPR018466">
    <property type="entry name" value="Kre9/Knh1-like_N"/>
</dbReference>
<keyword evidence="1" id="KW-0732">Signal</keyword>
<dbReference type="STRING" id="133412.A0A1R1XTD7"/>
<keyword evidence="5" id="KW-1185">Reference proteome</keyword>
<feature type="compositionally biased region" description="Low complexity" evidence="2">
    <location>
        <begin position="130"/>
        <end position="159"/>
    </location>
</feature>
<name>A0A1R1XTD7_9FUNG</name>
<dbReference type="PANTHER" id="PTHR40633:SF1">
    <property type="entry name" value="GPI ANCHORED SERINE-THREONINE RICH PROTEIN (AFU_ORTHOLOGUE AFUA_1G03630)"/>
    <property type="match status" value="1"/>
</dbReference>
<feature type="region of interest" description="Disordered" evidence="2">
    <location>
        <begin position="130"/>
        <end position="229"/>
    </location>
</feature>
<evidence type="ECO:0000256" key="1">
    <source>
        <dbReference type="ARBA" id="ARBA00022729"/>
    </source>
</evidence>
<feature type="compositionally biased region" description="Polar residues" evidence="2">
    <location>
        <begin position="203"/>
        <end position="220"/>
    </location>
</feature>
<gene>
    <name evidence="4" type="ORF">AYI70_g5676</name>
</gene>